<evidence type="ECO:0000313" key="1">
    <source>
        <dbReference type="EMBL" id="KAK8601267.1"/>
    </source>
</evidence>
<keyword evidence="2" id="KW-1185">Reference proteome</keyword>
<dbReference type="Proteomes" id="UP001472677">
    <property type="component" value="Unassembled WGS sequence"/>
</dbReference>
<reference evidence="1 2" key="1">
    <citation type="journal article" date="2024" name="G3 (Bethesda)">
        <title>Genome assembly of Hibiscus sabdariffa L. provides insights into metabolisms of medicinal natural products.</title>
        <authorList>
            <person name="Kim T."/>
        </authorList>
    </citation>
    <scope>NUCLEOTIDE SEQUENCE [LARGE SCALE GENOMIC DNA]</scope>
    <source>
        <strain evidence="1">TK-2024</strain>
        <tissue evidence="1">Old leaves</tissue>
    </source>
</reference>
<sequence>MRDLVDGVKLRVVLVKHGRWFWLGDGVSRWWTVRCSMGARSKEGGWFQVIGAMEVDGGWSDCVDDEGWCWVVEIR</sequence>
<protein>
    <recommendedName>
        <fullName evidence="3">Transmembrane protein</fullName>
    </recommendedName>
</protein>
<organism evidence="1 2">
    <name type="scientific">Hibiscus sabdariffa</name>
    <name type="common">roselle</name>
    <dbReference type="NCBI Taxonomy" id="183260"/>
    <lineage>
        <taxon>Eukaryota</taxon>
        <taxon>Viridiplantae</taxon>
        <taxon>Streptophyta</taxon>
        <taxon>Embryophyta</taxon>
        <taxon>Tracheophyta</taxon>
        <taxon>Spermatophyta</taxon>
        <taxon>Magnoliopsida</taxon>
        <taxon>eudicotyledons</taxon>
        <taxon>Gunneridae</taxon>
        <taxon>Pentapetalae</taxon>
        <taxon>rosids</taxon>
        <taxon>malvids</taxon>
        <taxon>Malvales</taxon>
        <taxon>Malvaceae</taxon>
        <taxon>Malvoideae</taxon>
        <taxon>Hibiscus</taxon>
    </lineage>
</organism>
<evidence type="ECO:0000313" key="2">
    <source>
        <dbReference type="Proteomes" id="UP001472677"/>
    </source>
</evidence>
<proteinExistence type="predicted"/>
<comment type="caution">
    <text evidence="1">The sequence shown here is derived from an EMBL/GenBank/DDBJ whole genome shotgun (WGS) entry which is preliminary data.</text>
</comment>
<evidence type="ECO:0008006" key="3">
    <source>
        <dbReference type="Google" id="ProtNLM"/>
    </source>
</evidence>
<name>A0ABR2GEC3_9ROSI</name>
<dbReference type="EMBL" id="JBBPBM010000001">
    <property type="protein sequence ID" value="KAK8601267.1"/>
    <property type="molecule type" value="Genomic_DNA"/>
</dbReference>
<accession>A0ABR2GEC3</accession>
<gene>
    <name evidence="1" type="ORF">V6N12_051106</name>
</gene>